<dbReference type="PRINTS" id="PR00449">
    <property type="entry name" value="RASTRNSFRMNG"/>
</dbReference>
<evidence type="ECO:0000313" key="6">
    <source>
        <dbReference type="Proteomes" id="UP000663877"/>
    </source>
</evidence>
<keyword evidence="1" id="KW-0547">Nucleotide-binding</keyword>
<accession>A0A813QEN3</accession>
<dbReference type="PROSITE" id="PS51421">
    <property type="entry name" value="RAS"/>
    <property type="match status" value="1"/>
</dbReference>
<dbReference type="CDD" id="cd00154">
    <property type="entry name" value="Rab"/>
    <property type="match status" value="1"/>
</dbReference>
<gene>
    <name evidence="3" type="ORF">BJG266_LOCUS3325</name>
    <name evidence="4" type="ORF">QVE165_LOCUS25184</name>
</gene>
<proteinExistence type="predicted"/>
<dbReference type="SMART" id="SM00174">
    <property type="entry name" value="RHO"/>
    <property type="match status" value="1"/>
</dbReference>
<protein>
    <submittedName>
        <fullName evidence="3">Uncharacterized protein</fullName>
    </submittedName>
</protein>
<keyword evidence="5" id="KW-1185">Reference proteome</keyword>
<dbReference type="PANTHER" id="PTHR47977">
    <property type="entry name" value="RAS-RELATED PROTEIN RAB"/>
    <property type="match status" value="1"/>
</dbReference>
<evidence type="ECO:0000313" key="3">
    <source>
        <dbReference type="EMBL" id="CAF0766765.1"/>
    </source>
</evidence>
<dbReference type="FunFam" id="3.40.50.300:FF:001447">
    <property type="entry name" value="Ras-related protein Rab-1B"/>
    <property type="match status" value="1"/>
</dbReference>
<dbReference type="GO" id="GO:0003924">
    <property type="term" value="F:GTPase activity"/>
    <property type="evidence" value="ECO:0007669"/>
    <property type="project" value="InterPro"/>
</dbReference>
<dbReference type="GO" id="GO:0005525">
    <property type="term" value="F:GTP binding"/>
    <property type="evidence" value="ECO:0007669"/>
    <property type="project" value="UniProtKB-KW"/>
</dbReference>
<dbReference type="InterPro" id="IPR050227">
    <property type="entry name" value="Rab"/>
</dbReference>
<dbReference type="AlphaFoldDB" id="A0A813QEN3"/>
<dbReference type="OrthoDB" id="10077289at2759"/>
<organism evidence="3 6">
    <name type="scientific">Adineta steineri</name>
    <dbReference type="NCBI Taxonomy" id="433720"/>
    <lineage>
        <taxon>Eukaryota</taxon>
        <taxon>Metazoa</taxon>
        <taxon>Spiralia</taxon>
        <taxon>Gnathifera</taxon>
        <taxon>Rotifera</taxon>
        <taxon>Eurotatoria</taxon>
        <taxon>Bdelloidea</taxon>
        <taxon>Adinetida</taxon>
        <taxon>Adinetidae</taxon>
        <taxon>Adineta</taxon>
    </lineage>
</organism>
<reference evidence="3" key="1">
    <citation type="submission" date="2021-02" db="EMBL/GenBank/DDBJ databases">
        <authorList>
            <person name="Nowell W R."/>
        </authorList>
    </citation>
    <scope>NUCLEOTIDE SEQUENCE</scope>
</reference>
<evidence type="ECO:0000313" key="4">
    <source>
        <dbReference type="EMBL" id="CAF1189925.1"/>
    </source>
</evidence>
<dbReference type="SMART" id="SM00176">
    <property type="entry name" value="RAN"/>
    <property type="match status" value="1"/>
</dbReference>
<name>A0A813QEN3_9BILA</name>
<dbReference type="PROSITE" id="PS51419">
    <property type="entry name" value="RAB"/>
    <property type="match status" value="1"/>
</dbReference>
<dbReference type="SMART" id="SM00175">
    <property type="entry name" value="RAB"/>
    <property type="match status" value="1"/>
</dbReference>
<dbReference type="Pfam" id="PF00071">
    <property type="entry name" value="Ras"/>
    <property type="match status" value="1"/>
</dbReference>
<dbReference type="Proteomes" id="UP000663877">
    <property type="component" value="Unassembled WGS sequence"/>
</dbReference>
<dbReference type="SUPFAM" id="SSF52540">
    <property type="entry name" value="P-loop containing nucleoside triphosphate hydrolases"/>
    <property type="match status" value="1"/>
</dbReference>
<evidence type="ECO:0000256" key="2">
    <source>
        <dbReference type="ARBA" id="ARBA00023134"/>
    </source>
</evidence>
<sequence>MSENCNLGLELEYFFKMLILGDSGVGKTSLLKRFTYDDFLTDYVTTAFIDFKIRLIEVNERLCQLHIWDFPNDDRFKSYVSQFYRTAHGVMICFDITNEESFLSVDNWLQEVIKLCPEQIPVFLVGTKSDLESERTVSYTTIKAYADKHQLPYIEISSKTNENTEIYLANFIRAVLAYVDQIITKRENKLTGGPTVILNNETEPVQKEVSKCTI</sequence>
<dbReference type="NCBIfam" id="TIGR00231">
    <property type="entry name" value="small_GTP"/>
    <property type="match status" value="1"/>
</dbReference>
<evidence type="ECO:0000256" key="1">
    <source>
        <dbReference type="ARBA" id="ARBA00022741"/>
    </source>
</evidence>
<dbReference type="PROSITE" id="PS51420">
    <property type="entry name" value="RHO"/>
    <property type="match status" value="1"/>
</dbReference>
<dbReference type="Gene3D" id="3.40.50.300">
    <property type="entry name" value="P-loop containing nucleotide triphosphate hydrolases"/>
    <property type="match status" value="1"/>
</dbReference>
<comment type="caution">
    <text evidence="3">The sequence shown here is derived from an EMBL/GenBank/DDBJ whole genome shotgun (WGS) entry which is preliminary data.</text>
</comment>
<dbReference type="InterPro" id="IPR001806">
    <property type="entry name" value="Small_GTPase"/>
</dbReference>
<dbReference type="EMBL" id="CAJNOI010000008">
    <property type="protein sequence ID" value="CAF0766765.1"/>
    <property type="molecule type" value="Genomic_DNA"/>
</dbReference>
<dbReference type="InterPro" id="IPR005225">
    <property type="entry name" value="Small_GTP-bd"/>
</dbReference>
<dbReference type="InterPro" id="IPR027417">
    <property type="entry name" value="P-loop_NTPase"/>
</dbReference>
<keyword evidence="2" id="KW-0342">GTP-binding</keyword>
<evidence type="ECO:0000313" key="5">
    <source>
        <dbReference type="Proteomes" id="UP000663832"/>
    </source>
</evidence>
<dbReference type="EMBL" id="CAJNOM010000181">
    <property type="protein sequence ID" value="CAF1189925.1"/>
    <property type="molecule type" value="Genomic_DNA"/>
</dbReference>
<dbReference type="SMART" id="SM00173">
    <property type="entry name" value="RAS"/>
    <property type="match status" value="1"/>
</dbReference>
<dbReference type="Proteomes" id="UP000663832">
    <property type="component" value="Unassembled WGS sequence"/>
</dbReference>